<dbReference type="Proteomes" id="UP000198784">
    <property type="component" value="Unassembled WGS sequence"/>
</dbReference>
<organism evidence="1 2">
    <name type="scientific">Pseudomonas borbori</name>
    <dbReference type="NCBI Taxonomy" id="289003"/>
    <lineage>
        <taxon>Bacteria</taxon>
        <taxon>Pseudomonadati</taxon>
        <taxon>Pseudomonadota</taxon>
        <taxon>Gammaproteobacteria</taxon>
        <taxon>Pseudomonadales</taxon>
        <taxon>Pseudomonadaceae</taxon>
        <taxon>Pseudomonas</taxon>
    </lineage>
</organism>
<dbReference type="RefSeq" id="WP_170862304.1">
    <property type="nucleotide sequence ID" value="NZ_FOWX01000060.1"/>
</dbReference>
<sequence>MKQMAFADAGFAGKRKQPHKELFLIDNRALCTLLLDLAAVALAVPL</sequence>
<dbReference type="EMBL" id="FOWX01000060">
    <property type="protein sequence ID" value="SFQ31127.1"/>
    <property type="molecule type" value="Genomic_DNA"/>
</dbReference>
<keyword evidence="2" id="KW-1185">Reference proteome</keyword>
<gene>
    <name evidence="1" type="ORF">SAMN05216190_1601</name>
</gene>
<accession>A0A1I5XHJ7</accession>
<evidence type="ECO:0000313" key="2">
    <source>
        <dbReference type="Proteomes" id="UP000198784"/>
    </source>
</evidence>
<proteinExistence type="predicted"/>
<name>A0A1I5XHJ7_9PSED</name>
<protein>
    <submittedName>
        <fullName evidence="1">Uncharacterized protein</fullName>
    </submittedName>
</protein>
<dbReference type="AlphaFoldDB" id="A0A1I5XHJ7"/>
<reference evidence="2" key="1">
    <citation type="submission" date="2016-10" db="EMBL/GenBank/DDBJ databases">
        <authorList>
            <person name="Varghese N."/>
            <person name="Submissions S."/>
        </authorList>
    </citation>
    <scope>NUCLEOTIDE SEQUENCE [LARGE SCALE GENOMIC DNA]</scope>
    <source>
        <strain evidence="2">DSM 17834</strain>
    </source>
</reference>
<evidence type="ECO:0000313" key="1">
    <source>
        <dbReference type="EMBL" id="SFQ31127.1"/>
    </source>
</evidence>